<dbReference type="Proteomes" id="UP000649151">
    <property type="component" value="Unassembled WGS sequence"/>
</dbReference>
<reference evidence="2 3" key="1">
    <citation type="submission" date="2020-08" db="EMBL/GenBank/DDBJ databases">
        <title>Genome public.</title>
        <authorList>
            <person name="Liu C."/>
            <person name="Sun Q."/>
        </authorList>
    </citation>
    <scope>NUCLEOTIDE SEQUENCE [LARGE SCALE GENOMIC DNA]</scope>
    <source>
        <strain evidence="2 3">NSJ-27</strain>
    </source>
</reference>
<gene>
    <name evidence="2" type="ORF">H8Z77_02625</name>
</gene>
<evidence type="ECO:0000313" key="2">
    <source>
        <dbReference type="EMBL" id="MBC5786918.1"/>
    </source>
</evidence>
<feature type="coiled-coil region" evidence="1">
    <location>
        <begin position="7"/>
        <end position="34"/>
    </location>
</feature>
<accession>A0ABR7IPA6</accession>
<dbReference type="EMBL" id="JACOQK010000001">
    <property type="protein sequence ID" value="MBC5786918.1"/>
    <property type="molecule type" value="Genomic_DNA"/>
</dbReference>
<name>A0ABR7IPA6_9CLOT</name>
<proteinExistence type="predicted"/>
<evidence type="ECO:0000313" key="3">
    <source>
        <dbReference type="Proteomes" id="UP000649151"/>
    </source>
</evidence>
<protein>
    <submittedName>
        <fullName evidence="2">Uncharacterized protein</fullName>
    </submittedName>
</protein>
<evidence type="ECO:0000256" key="1">
    <source>
        <dbReference type="SAM" id="Coils"/>
    </source>
</evidence>
<comment type="caution">
    <text evidence="2">The sequence shown here is derived from an EMBL/GenBank/DDBJ whole genome shotgun (WGS) entry which is preliminary data.</text>
</comment>
<dbReference type="RefSeq" id="WP_186996093.1">
    <property type="nucleotide sequence ID" value="NZ_JACOQK010000001.1"/>
</dbReference>
<sequence length="887" mass="96989">MANDIDFKALEKEIKNATNETKNFTKELKNVINELSSVGSSGGGFSINGLASTISDLETISDSIEESYESVNKLSGGFSGLGGAIFSGIGTIIGGFSSLTGAISLVTSAVSYLGNAYSEMKQEMIQKDIEDHFGNVTLSMEQLTEAAETLTNADWNIRINTVLNAQEETNNLKQDIDQTIADIEQYNWKVKVGITLTEEDKQNYQKSISDYVTSTTEYLNKQWYTTNLAINLLFKPGSESSTFANSASASVFGGLYTQISQLSADLNKTVADAIETDTLNTPDVQNAIQTKIQQMQEIINQVSDAQYQVKVDQIEAKIESGSLTQESFSGLQEELNTSLAEKTSEIDNLTASALVAFQLQLQNKQISPDEYDRIKKSFELEASRNITTITLDTVNLEIKGFKTIWNSELSNLSSNLEKHVAQQIKIFDFQGGTTDINESTIASILNVGDLGSLEEPLTNFVDSVQEKKLTLEKQVQEYQELGQSIPSSILDTLGEIYKYEALLGDPNGGFSYLAQQIVSNQEAFQQFKDFIKNFPEKFPDEFIDQLELFSGETFTGKNWVKKLVASDESIEEVKAKLQEQGIELSDAVIESLATVTPSVQQKAIELANAYTLSDNEEEKQNLLLQLAQLGVTMDDALAQGIYQNMGFVRLAGSDTITAFNTATGEEIGTVTPQFVQNLSNMGLTGLFGMQQVIDGNPLNAPSLKDINAKAWADHNYALIQTEMNGKTVHIKIAGDKVLYGSVNGPDGKPLFYTYGKPKGFATGGFVDKEQLSWIAEGDKPEVVIPLDPGKRTRAMQLFAQTSELLGVSVQARNGFPLGDSLSPSTSVVDYSRLAALITDSLKSSAIQCNPVFQVSQGDVYLDSEKAGRALTPVISRIQAKTAKFETR</sequence>
<keyword evidence="1" id="KW-0175">Coiled coil</keyword>
<keyword evidence="3" id="KW-1185">Reference proteome</keyword>
<organism evidence="2 3">
    <name type="scientific">Clostridium facile</name>
    <dbReference type="NCBI Taxonomy" id="2763035"/>
    <lineage>
        <taxon>Bacteria</taxon>
        <taxon>Bacillati</taxon>
        <taxon>Bacillota</taxon>
        <taxon>Clostridia</taxon>
        <taxon>Eubacteriales</taxon>
        <taxon>Clostridiaceae</taxon>
        <taxon>Clostridium</taxon>
    </lineage>
</organism>